<feature type="chain" id="PRO_5013406131" description="Outer membrane protein assembly factor BamA" evidence="8">
    <location>
        <begin position="29"/>
        <end position="899"/>
    </location>
</feature>
<comment type="function">
    <text evidence="8">Part of the outer membrane protein assembly complex, which is involved in assembly and insertion of beta-barrel proteins into the outer membrane.</text>
</comment>
<feature type="domain" description="POTRA" evidence="10">
    <location>
        <begin position="132"/>
        <end position="209"/>
    </location>
</feature>
<feature type="signal peptide" evidence="8">
    <location>
        <begin position="1"/>
        <end position="28"/>
    </location>
</feature>
<evidence type="ECO:0000259" key="10">
    <source>
        <dbReference type="PROSITE" id="PS51779"/>
    </source>
</evidence>
<comment type="caution">
    <text evidence="11">The sequence shown here is derived from an EMBL/GenBank/DDBJ whole genome shotgun (WGS) entry which is preliminary data.</text>
</comment>
<comment type="similarity">
    <text evidence="8">Belongs to the BamA family.</text>
</comment>
<comment type="subunit">
    <text evidence="8">Part of the Bam complex.</text>
</comment>
<dbReference type="InterPro" id="IPR000184">
    <property type="entry name" value="Bac_surfAg_D15"/>
</dbReference>
<dbReference type="PANTHER" id="PTHR12815:SF23">
    <property type="entry name" value="OUTER MEMBRANE PROTEIN ASSEMBLY FACTOR BAMA"/>
    <property type="match status" value="1"/>
</dbReference>
<keyword evidence="5 8" id="KW-0677">Repeat</keyword>
<keyword evidence="6 8" id="KW-0472">Membrane</keyword>
<dbReference type="NCBIfam" id="TIGR03303">
    <property type="entry name" value="OM_YaeT"/>
    <property type="match status" value="1"/>
</dbReference>
<evidence type="ECO:0000256" key="3">
    <source>
        <dbReference type="ARBA" id="ARBA00022692"/>
    </source>
</evidence>
<proteinExistence type="inferred from homology"/>
<feature type="domain" description="POTRA" evidence="10">
    <location>
        <begin position="63"/>
        <end position="131"/>
    </location>
</feature>
<dbReference type="InterPro" id="IPR010827">
    <property type="entry name" value="BamA/TamA_POTRA"/>
</dbReference>
<dbReference type="RefSeq" id="WP_088712825.1">
    <property type="nucleotide sequence ID" value="NZ_NFZT01000001.1"/>
</dbReference>
<dbReference type="AlphaFoldDB" id="A0A219B8P7"/>
<evidence type="ECO:0000256" key="8">
    <source>
        <dbReference type="HAMAP-Rule" id="MF_01430"/>
    </source>
</evidence>
<dbReference type="InterPro" id="IPR039910">
    <property type="entry name" value="D15-like"/>
</dbReference>
<keyword evidence="3 8" id="KW-0812">Transmembrane</keyword>
<protein>
    <recommendedName>
        <fullName evidence="8 9">Outer membrane protein assembly factor BamA</fullName>
    </recommendedName>
</protein>
<name>A0A219B8P7_9SPHN</name>
<dbReference type="PROSITE" id="PS51779">
    <property type="entry name" value="POTRA"/>
    <property type="match status" value="3"/>
</dbReference>
<keyword evidence="12" id="KW-1185">Reference proteome</keyword>
<dbReference type="PIRSF" id="PIRSF006076">
    <property type="entry name" value="OM_assembly_OMP85"/>
    <property type="match status" value="1"/>
</dbReference>
<dbReference type="OrthoDB" id="9803054at2"/>
<dbReference type="Pfam" id="PF01103">
    <property type="entry name" value="Omp85"/>
    <property type="match status" value="1"/>
</dbReference>
<evidence type="ECO:0000256" key="7">
    <source>
        <dbReference type="ARBA" id="ARBA00023237"/>
    </source>
</evidence>
<dbReference type="InterPro" id="IPR034746">
    <property type="entry name" value="POTRA"/>
</dbReference>
<evidence type="ECO:0000313" key="11">
    <source>
        <dbReference type="EMBL" id="OWV34128.1"/>
    </source>
</evidence>
<dbReference type="Gene3D" id="2.40.160.50">
    <property type="entry name" value="membrane protein fhac: a member of the omp85/tpsb transporter family"/>
    <property type="match status" value="1"/>
</dbReference>
<dbReference type="GO" id="GO:0043165">
    <property type="term" value="P:Gram-negative-bacterium-type cell outer membrane assembly"/>
    <property type="evidence" value="ECO:0007669"/>
    <property type="project" value="UniProtKB-UniRule"/>
</dbReference>
<evidence type="ECO:0000313" key="12">
    <source>
        <dbReference type="Proteomes" id="UP000198462"/>
    </source>
</evidence>
<dbReference type="Gene3D" id="3.10.20.310">
    <property type="entry name" value="membrane protein fhac"/>
    <property type="match status" value="5"/>
</dbReference>
<reference evidence="12" key="1">
    <citation type="submission" date="2017-05" db="EMBL/GenBank/DDBJ databases">
        <authorList>
            <person name="Lin X."/>
        </authorList>
    </citation>
    <scope>NUCLEOTIDE SEQUENCE [LARGE SCALE GENOMIC DNA]</scope>
    <source>
        <strain evidence="12">JLT2012</strain>
    </source>
</reference>
<keyword evidence="7 8" id="KW-0998">Cell outer membrane</keyword>
<dbReference type="Pfam" id="PF07244">
    <property type="entry name" value="POTRA"/>
    <property type="match status" value="5"/>
</dbReference>
<evidence type="ECO:0000256" key="4">
    <source>
        <dbReference type="ARBA" id="ARBA00022729"/>
    </source>
</evidence>
<dbReference type="EMBL" id="NFZT01000001">
    <property type="protein sequence ID" value="OWV34128.1"/>
    <property type="molecule type" value="Genomic_DNA"/>
</dbReference>
<dbReference type="InterPro" id="IPR023707">
    <property type="entry name" value="OM_assembly_BamA"/>
</dbReference>
<comment type="subcellular location">
    <subcellularLocation>
        <location evidence="8">Cell outer membrane</location>
    </subcellularLocation>
    <subcellularLocation>
        <location evidence="1">Membrane</location>
    </subcellularLocation>
</comment>
<dbReference type="Proteomes" id="UP000198462">
    <property type="component" value="Unassembled WGS sequence"/>
</dbReference>
<dbReference type="STRING" id="1234595.C725_0492"/>
<dbReference type="PANTHER" id="PTHR12815">
    <property type="entry name" value="SORTING AND ASSEMBLY MACHINERY SAMM50 PROTEIN FAMILY MEMBER"/>
    <property type="match status" value="1"/>
</dbReference>
<accession>A0A219B8P7</accession>
<dbReference type="GO" id="GO:0051205">
    <property type="term" value="P:protein insertion into membrane"/>
    <property type="evidence" value="ECO:0007669"/>
    <property type="project" value="UniProtKB-UniRule"/>
</dbReference>
<keyword evidence="4 8" id="KW-0732">Signal</keyword>
<evidence type="ECO:0000256" key="6">
    <source>
        <dbReference type="ARBA" id="ARBA00023136"/>
    </source>
</evidence>
<evidence type="ECO:0000256" key="9">
    <source>
        <dbReference type="NCBIfam" id="TIGR03303"/>
    </source>
</evidence>
<keyword evidence="2 8" id="KW-1134">Transmembrane beta strand</keyword>
<evidence type="ECO:0000256" key="1">
    <source>
        <dbReference type="ARBA" id="ARBA00004370"/>
    </source>
</evidence>
<evidence type="ECO:0000256" key="5">
    <source>
        <dbReference type="ARBA" id="ARBA00022737"/>
    </source>
</evidence>
<dbReference type="GO" id="GO:0009279">
    <property type="term" value="C:cell outer membrane"/>
    <property type="evidence" value="ECO:0007669"/>
    <property type="project" value="UniProtKB-SubCell"/>
</dbReference>
<sequence length="899" mass="100307" precursor="true">MSNGFSAARRSARTFLLLAGSVSGLAVAAGAQELPEGAQSDPLFGAQSEAEVPAAVSQPEISGIVRSITIEGNERLEPETIVSYLGLSAGQQYDRLILDQALKSLYATSLFADATITDRGDGDLLVRVQENPVVNRIVLEGNERVKDDKIAPEIRLAPRQIFTRAKARSDVERIVELYRRQGRFAASVEPLIVPLDQNRVDVVFDIEEGPKSKVRRINIVGNEEFSDGQLRGEIATREAKWYRIFTSNDTYDPDRSAYDQQVLRQFYLTEGFADFRVVSSVAELAPNKEDFLITYVIDEGERYNFGEIELESEIRDINADTFRSLIGIKEGDVYNARRVEDTIEQLQETAGLIGYAFADVQPQFTRNRDDLTMDIIFVIREAPRVYVERIDINGNVITRDKVVRREFRLVEGDPFNSFLVSRSEARIRSLGFFQEDLSIEQRPGSGPDKVVLEVNAQEQATGELQLSAGFSSFERFLVSGSIRQRNFRGLGQELRATVNWSSYSRSVDLGFTEPYLFNRNLALGADIYRRDINSFSFTSSGDRRTTYEQVSTGGQIRTGFPITEFWSSSVRYLLQFDEISLDRSTYFSDTNGNGEFDDDECNPLAAGRFLCDAIGDRTTSAVGFSLAYDNTDNRIRPSRGHRFVLSQTLAGLGGVKYIRSQVDADKYWRLFGSNFIFNVGAEGGFITGYGGDEIRINDRFFLGEPRMRGFDIRGVGPRVIRRRYVRVSGDYEGEGELIPVTDLITQNSDGSISLEDGFVVADLDEDNRQDDSLGGEAYYLAKAELQLPLSQGLSELGIRPSIFVDVGALWNVDFDEDSDLIDLPTIDSAVIIDGETVTGQVAGVQERFLGDTPKPRVSIGIGTSWNSPFGPFRFDLAKAIVSQDGDDEQLFQFNVGTSF</sequence>
<dbReference type="HAMAP" id="MF_01430">
    <property type="entry name" value="OM_assembly_BamA"/>
    <property type="match status" value="1"/>
</dbReference>
<organism evidence="11 12">
    <name type="scientific">Pacificimonas flava</name>
    <dbReference type="NCBI Taxonomy" id="1234595"/>
    <lineage>
        <taxon>Bacteria</taxon>
        <taxon>Pseudomonadati</taxon>
        <taxon>Pseudomonadota</taxon>
        <taxon>Alphaproteobacteria</taxon>
        <taxon>Sphingomonadales</taxon>
        <taxon>Sphingosinicellaceae</taxon>
        <taxon>Pacificimonas</taxon>
    </lineage>
</organism>
<evidence type="ECO:0000256" key="2">
    <source>
        <dbReference type="ARBA" id="ARBA00022452"/>
    </source>
</evidence>
<feature type="domain" description="POTRA" evidence="10">
    <location>
        <begin position="385"/>
        <end position="459"/>
    </location>
</feature>
<gene>
    <name evidence="8" type="primary">bamA</name>
    <name evidence="11" type="ORF">B5C34_12085</name>
</gene>